<proteinExistence type="predicted"/>
<name>A0A4P2QAX3_SORCE</name>
<protein>
    <recommendedName>
        <fullName evidence="3">Methyltransferase type 12 domain-containing protein</fullName>
    </recommendedName>
</protein>
<reference evidence="1 2" key="1">
    <citation type="submission" date="2015-09" db="EMBL/GenBank/DDBJ databases">
        <title>Sorangium comparison.</title>
        <authorList>
            <person name="Zaburannyi N."/>
            <person name="Bunk B."/>
            <person name="Overmann J."/>
            <person name="Mueller R."/>
        </authorList>
    </citation>
    <scope>NUCLEOTIDE SEQUENCE [LARGE SCALE GENOMIC DNA]</scope>
    <source>
        <strain evidence="1 2">So ceGT47</strain>
    </source>
</reference>
<dbReference type="SUPFAM" id="SSF53335">
    <property type="entry name" value="S-adenosyl-L-methionine-dependent methyltransferases"/>
    <property type="match status" value="1"/>
</dbReference>
<evidence type="ECO:0000313" key="1">
    <source>
        <dbReference type="EMBL" id="AUX26461.1"/>
    </source>
</evidence>
<dbReference type="EMBL" id="CP012670">
    <property type="protein sequence ID" value="AUX26461.1"/>
    <property type="molecule type" value="Genomic_DNA"/>
</dbReference>
<accession>A0A4P2QAX3</accession>
<dbReference type="Proteomes" id="UP000295781">
    <property type="component" value="Chromosome"/>
</dbReference>
<dbReference type="CDD" id="cd02440">
    <property type="entry name" value="AdoMet_MTases"/>
    <property type="match status" value="1"/>
</dbReference>
<evidence type="ECO:0008006" key="3">
    <source>
        <dbReference type="Google" id="ProtNLM"/>
    </source>
</evidence>
<dbReference type="OrthoDB" id="2472181at2"/>
<dbReference type="AlphaFoldDB" id="A0A4P2QAX3"/>
<dbReference type="Gene3D" id="3.40.50.150">
    <property type="entry name" value="Vaccinia Virus protein VP39"/>
    <property type="match status" value="1"/>
</dbReference>
<organism evidence="1 2">
    <name type="scientific">Sorangium cellulosum</name>
    <name type="common">Polyangium cellulosum</name>
    <dbReference type="NCBI Taxonomy" id="56"/>
    <lineage>
        <taxon>Bacteria</taxon>
        <taxon>Pseudomonadati</taxon>
        <taxon>Myxococcota</taxon>
        <taxon>Polyangia</taxon>
        <taxon>Polyangiales</taxon>
        <taxon>Polyangiaceae</taxon>
        <taxon>Sorangium</taxon>
    </lineage>
</organism>
<evidence type="ECO:0000313" key="2">
    <source>
        <dbReference type="Proteomes" id="UP000295781"/>
    </source>
</evidence>
<sequence length="395" mass="44372">MACPIPALGRMSAIAARTRMRQRLDLTDLYHDAYTAYVEAFRRQTELVASEILLEHLLDQSGAVKALEGRPEAAPSVTAYQFHKKLLDYFSDKGELIPGEDGRLLPSEAVRRRVADKESASAADRATLGEMFEFLQRYRGLAGPVLAGKDALATMDLQFGMQSSLKFWEYSMIRLPAKKPCNVMLARVLLAKLAESPGISVFEGGAGLGVVLREALSDPRFLPLSKNLARYDYTDISALLMEAGKQWLRTHAPADLFQRIQFQRLDLDALSTAGNAFARAASVDLIVLEHVLYDVRDLHATLQAFHTMLKPGGQLAFTMSFRDRPSLFFPNEFFQSMLHTYNKAKLDPPRREHVGYLTLREWELSLRAAGFSEWEVYPAPEDHAKWPFGGIVAYR</sequence>
<dbReference type="Pfam" id="PF13489">
    <property type="entry name" value="Methyltransf_23"/>
    <property type="match status" value="1"/>
</dbReference>
<dbReference type="InterPro" id="IPR029063">
    <property type="entry name" value="SAM-dependent_MTases_sf"/>
</dbReference>
<gene>
    <name evidence="1" type="ORF">SOCEGT47_070300</name>
</gene>